<sequence>MIKATSIRMGAAAVAATILATAAMAQEIAPDSAPVAPVAPAPVQAAPDSGPPPADAPAAQSPSEMPVDEGTVNDLSPGAATGGSAPSPAAPTPPAAAPAPEPATPSNEAAAPSDAAGELASKVAAFDPYVEDVQVVGPWTEGDKAGVWRTVMVREADDPEAYRFFVQSVTDDGGKLVVRDTTEITELADIEGGIVGYRADEDGEDTSDGLTLFFDIVPSDGEISETYELHFFGAGKPYQFGPASN</sequence>
<dbReference type="EMBL" id="CP113520">
    <property type="protein sequence ID" value="WAJ31022.1"/>
    <property type="molecule type" value="Genomic_DNA"/>
</dbReference>
<organism evidence="1 2">
    <name type="scientific">Antarcticirhabdus aurantiaca</name>
    <dbReference type="NCBI Taxonomy" id="2606717"/>
    <lineage>
        <taxon>Bacteria</taxon>
        <taxon>Pseudomonadati</taxon>
        <taxon>Pseudomonadota</taxon>
        <taxon>Alphaproteobacteria</taxon>
        <taxon>Hyphomicrobiales</taxon>
        <taxon>Aurantimonadaceae</taxon>
        <taxon>Antarcticirhabdus</taxon>
    </lineage>
</organism>
<keyword evidence="2" id="KW-1185">Reference proteome</keyword>
<reference evidence="1" key="1">
    <citation type="submission" date="2022-11" db="EMBL/GenBank/DDBJ databases">
        <title>beta-Carotene-producing bacterium, Jeongeuplla avenae sp. nov., alleviates the salt stress of Arabidopsis seedlings.</title>
        <authorList>
            <person name="Jiang L."/>
            <person name="Lee J."/>
        </authorList>
    </citation>
    <scope>NUCLEOTIDE SEQUENCE</scope>
    <source>
        <strain evidence="1">DY_R2A_6</strain>
    </source>
</reference>
<name>A0ACD4NVY9_9HYPH</name>
<proteinExistence type="predicted"/>
<dbReference type="Proteomes" id="UP001163223">
    <property type="component" value="Chromosome"/>
</dbReference>
<accession>A0ACD4NVY9</accession>
<evidence type="ECO:0000313" key="1">
    <source>
        <dbReference type="EMBL" id="WAJ31022.1"/>
    </source>
</evidence>
<protein>
    <submittedName>
        <fullName evidence="1">Uncharacterized protein</fullName>
    </submittedName>
</protein>
<evidence type="ECO:0000313" key="2">
    <source>
        <dbReference type="Proteomes" id="UP001163223"/>
    </source>
</evidence>
<gene>
    <name evidence="1" type="ORF">OXU80_12790</name>
</gene>